<evidence type="ECO:0000313" key="6">
    <source>
        <dbReference type="Proteomes" id="UP000542214"/>
    </source>
</evidence>
<dbReference type="InterPro" id="IPR024289">
    <property type="entry name" value="DUF3828"/>
</dbReference>
<protein>
    <submittedName>
        <fullName evidence="4">DUF3828 domain-containing protein</fullName>
    </submittedName>
</protein>
<accession>A0A6D0I3H6</accession>
<feature type="signal peptide" evidence="1">
    <location>
        <begin position="1"/>
        <end position="20"/>
    </location>
</feature>
<reference evidence="3 6" key="1">
    <citation type="submission" date="2018-08" db="EMBL/GenBank/DDBJ databases">
        <authorList>
            <consortium name="NARMS: The National Antimicrobial Resistance Monitoring System"/>
        </authorList>
    </citation>
    <scope>NUCLEOTIDE SEQUENCE [LARGE SCALE GENOMIC DNA]</scope>
    <source>
        <strain evidence="3 6">FSIS11706358</strain>
    </source>
</reference>
<feature type="chain" id="PRO_5041089915" evidence="1">
    <location>
        <begin position="21"/>
        <end position="156"/>
    </location>
</feature>
<evidence type="ECO:0000313" key="3">
    <source>
        <dbReference type="EMBL" id="EFB4532701.1"/>
    </source>
</evidence>
<gene>
    <name evidence="3" type="ORF">C0P57_001938</name>
    <name evidence="4" type="ORF">GQA06_04320</name>
</gene>
<dbReference type="Proteomes" id="UP000430387">
    <property type="component" value="Unassembled WGS sequence"/>
</dbReference>
<sequence length="156" mass="17600">MLKMILFVCCLFCVSDVALASANNSSMPGEVVARFYHDYLVASEMPDMESADKLTQKAIFEYTTEHLRSLRDNDQSGADYFLDAQDICEEWKDSINVETVSENDLVAQVKLTLGYGKSMSLYAISLAREKGKWLMDSVKPIFHSSIYCPRQAEGEE</sequence>
<name>A0A6D0I3H6_ECOLX</name>
<dbReference type="Proteomes" id="UP000542214">
    <property type="component" value="Unassembled WGS sequence"/>
</dbReference>
<dbReference type="Pfam" id="PF12883">
    <property type="entry name" value="DUF3828"/>
    <property type="match status" value="1"/>
</dbReference>
<keyword evidence="1" id="KW-0732">Signal</keyword>
<feature type="domain" description="DUF3828" evidence="2">
    <location>
        <begin position="31"/>
        <end position="139"/>
    </location>
</feature>
<dbReference type="EMBL" id="WTQJ01000035">
    <property type="protein sequence ID" value="MWR13034.1"/>
    <property type="molecule type" value="Genomic_DNA"/>
</dbReference>
<evidence type="ECO:0000256" key="1">
    <source>
        <dbReference type="SAM" id="SignalP"/>
    </source>
</evidence>
<proteinExistence type="predicted"/>
<dbReference type="EMBL" id="AASFZR010000024">
    <property type="protein sequence ID" value="EFB4532701.1"/>
    <property type="molecule type" value="Genomic_DNA"/>
</dbReference>
<evidence type="ECO:0000313" key="5">
    <source>
        <dbReference type="Proteomes" id="UP000430387"/>
    </source>
</evidence>
<reference evidence="4 5" key="2">
    <citation type="submission" date="2019-12" db="EMBL/GenBank/DDBJ databases">
        <title>Enteriobacteria Tanzani isolates_8377-8380.</title>
        <authorList>
            <person name="Subbiah M."/>
            <person name="Call D."/>
        </authorList>
    </citation>
    <scope>NUCLEOTIDE SEQUENCE [LARGE SCALE GENOMIC DNA]</scope>
    <source>
        <strain evidence="4 5">8380wG1</strain>
    </source>
</reference>
<organism evidence="4 5">
    <name type="scientific">Escherichia coli</name>
    <dbReference type="NCBI Taxonomy" id="562"/>
    <lineage>
        <taxon>Bacteria</taxon>
        <taxon>Pseudomonadati</taxon>
        <taxon>Pseudomonadota</taxon>
        <taxon>Gammaproteobacteria</taxon>
        <taxon>Enterobacterales</taxon>
        <taxon>Enterobacteriaceae</taxon>
        <taxon>Escherichia</taxon>
    </lineage>
</organism>
<comment type="caution">
    <text evidence="4">The sequence shown here is derived from an EMBL/GenBank/DDBJ whole genome shotgun (WGS) entry which is preliminary data.</text>
</comment>
<evidence type="ECO:0000259" key="2">
    <source>
        <dbReference type="Pfam" id="PF12883"/>
    </source>
</evidence>
<dbReference type="AlphaFoldDB" id="A0A6D0I3H6"/>
<dbReference type="RefSeq" id="WP_057492799.1">
    <property type="nucleotide sequence ID" value="NZ_CAJGGD010000080.1"/>
</dbReference>
<evidence type="ECO:0000313" key="4">
    <source>
        <dbReference type="EMBL" id="MWR13034.1"/>
    </source>
</evidence>
<dbReference type="Gene3D" id="3.10.450.50">
    <property type="match status" value="1"/>
</dbReference>